<evidence type="ECO:0000313" key="2">
    <source>
        <dbReference type="Proteomes" id="UP000192266"/>
    </source>
</evidence>
<keyword evidence="2" id="KW-1185">Reference proteome</keyword>
<reference evidence="1 2" key="1">
    <citation type="submission" date="2017-04" db="EMBL/GenBank/DDBJ databases">
        <authorList>
            <person name="Afonso C.L."/>
            <person name="Miller P.J."/>
            <person name="Scott M.A."/>
            <person name="Spackman E."/>
            <person name="Goraichik I."/>
            <person name="Dimitrov K.M."/>
            <person name="Suarez D.L."/>
            <person name="Swayne D.E."/>
        </authorList>
    </citation>
    <scope>NUCLEOTIDE SEQUENCE [LARGE SCALE GENOMIC DNA]</scope>
    <source>
        <strain evidence="1 2">DSM 11622</strain>
    </source>
</reference>
<dbReference type="Proteomes" id="UP000192266">
    <property type="component" value="Unassembled WGS sequence"/>
</dbReference>
<name>A0A1W1UHE6_9BACT</name>
<gene>
    <name evidence="1" type="ORF">SAMN00120144_4005</name>
</gene>
<proteinExistence type="predicted"/>
<dbReference type="AlphaFoldDB" id="A0A1W1UHE6"/>
<protein>
    <submittedName>
        <fullName evidence="1">Uncharacterized protein</fullName>
    </submittedName>
</protein>
<accession>A0A1W1UHE6</accession>
<dbReference type="STRING" id="645990.SAMN00120144_4005"/>
<evidence type="ECO:0000313" key="1">
    <source>
        <dbReference type="EMBL" id="SMB80548.1"/>
    </source>
</evidence>
<organism evidence="1 2">
    <name type="scientific">Hymenobacter roseosalivarius DSM 11622</name>
    <dbReference type="NCBI Taxonomy" id="645990"/>
    <lineage>
        <taxon>Bacteria</taxon>
        <taxon>Pseudomonadati</taxon>
        <taxon>Bacteroidota</taxon>
        <taxon>Cytophagia</taxon>
        <taxon>Cytophagales</taxon>
        <taxon>Hymenobacteraceae</taxon>
        <taxon>Hymenobacter</taxon>
    </lineage>
</organism>
<dbReference type="EMBL" id="FWWW01000023">
    <property type="protein sequence ID" value="SMB80548.1"/>
    <property type="molecule type" value="Genomic_DNA"/>
</dbReference>
<sequence length="107" mass="11712">MNCVKSQALQVSFDVKSAWQGTPDLILAKACLRRLLPTAIKATLSFLPLAESLNKGGVIPFWIKKLVVSFLPRLTRKEDSPTFVDALMGLLPQATPRMGLLLSESDS</sequence>